<feature type="transmembrane region" description="Helical" evidence="6">
    <location>
        <begin position="548"/>
        <end position="567"/>
    </location>
</feature>
<gene>
    <name evidence="8" type="ORF">Vbra_5400</name>
</gene>
<dbReference type="VEuPathDB" id="CryptoDB:Vbra_5400"/>
<dbReference type="Pfam" id="PF03105">
    <property type="entry name" value="SPX"/>
    <property type="match status" value="1"/>
</dbReference>
<feature type="compositionally biased region" description="Polar residues" evidence="5">
    <location>
        <begin position="757"/>
        <end position="779"/>
    </location>
</feature>
<dbReference type="InterPro" id="IPR051068">
    <property type="entry name" value="MFS_Domain-Containing_Protein"/>
</dbReference>
<evidence type="ECO:0000256" key="4">
    <source>
        <dbReference type="ARBA" id="ARBA00023136"/>
    </source>
</evidence>
<dbReference type="Gene3D" id="1.20.1250.20">
    <property type="entry name" value="MFS general substrate transporter like domains"/>
    <property type="match status" value="1"/>
</dbReference>
<keyword evidence="3 6" id="KW-1133">Transmembrane helix</keyword>
<dbReference type="AlphaFoldDB" id="A0A0G4ERQ6"/>
<dbReference type="OrthoDB" id="448115at2759"/>
<dbReference type="Pfam" id="PF07690">
    <property type="entry name" value="MFS_1"/>
    <property type="match status" value="1"/>
</dbReference>
<feature type="transmembrane region" description="Helical" evidence="6">
    <location>
        <begin position="579"/>
        <end position="596"/>
    </location>
</feature>
<dbReference type="Proteomes" id="UP000041254">
    <property type="component" value="Unassembled WGS sequence"/>
</dbReference>
<evidence type="ECO:0000259" key="7">
    <source>
        <dbReference type="PROSITE" id="PS51382"/>
    </source>
</evidence>
<keyword evidence="9" id="KW-1185">Reference proteome</keyword>
<dbReference type="SUPFAM" id="SSF103473">
    <property type="entry name" value="MFS general substrate transporter"/>
    <property type="match status" value="1"/>
</dbReference>
<dbReference type="InterPro" id="IPR036259">
    <property type="entry name" value="MFS_trans_sf"/>
</dbReference>
<feature type="transmembrane region" description="Helical" evidence="6">
    <location>
        <begin position="441"/>
        <end position="459"/>
    </location>
</feature>
<dbReference type="GO" id="GO:0022857">
    <property type="term" value="F:transmembrane transporter activity"/>
    <property type="evidence" value="ECO:0007669"/>
    <property type="project" value="InterPro"/>
</dbReference>
<evidence type="ECO:0000256" key="1">
    <source>
        <dbReference type="ARBA" id="ARBA00004141"/>
    </source>
</evidence>
<sequence>MVKFGNTIEQESLPQWRGYYIDYKRLKKEIKEVVAKITAQEPNADIKESIDRFGNLLDHEINKSAIFYEDVLKRGVNSLASLKKRWPYISPTTLPLMYGELRQTTEEMADVIKFAELNAEGVRKILKKCEKKTKMAGFIYRGTTGEGLLRDFVRQRLRPDNTASRLDDLRLSPNIPRLWGELQAMFSSMREKEDQWLREGKITRHQVNELHGRTTEPIVDGEGHLIERKHTEELLLTFQRRAMRTARKAKFYSTLAGQAQIDYEAEPVGAADAFGLFLNHYNTFLYMANYYVVIPTANEYASALGMWATLSGLLLAMTPLSSLLSSVIYSLWSNRSFKQPLVFCTIILVLGNLLYALALPFGSPALLFLARLIVGLGGNRAVNRRYIADFVTIDQKTFQSAIFVAVGSLGMTVGPGSQTLLNMINFSVFGLPVNPLTAPGWIMAILWFIFFFMTWLAFTEPIRKYAKSRDNDLLEPLLAIEEGDETIEDGMPAASSSFRSLKDPTKSVMDPSGTVVCLWVYFVLKLVQEAFQTAAPLVTAHFFGWGDAAVGNMLAIIGLLVLPTNLAVGKLSQMIPDRVGQSISLFLLGLGSALTFELNSSSFTVVQYLIGGFTLFISAQVLEGVNMGLLSKVMPKVMSKGLFNSGFLSTEAGTFGRVVGNVMISIAGAVAGEASVNNLVAIPSVVLVGFSLVCSYVFWDRLVPVAERMKADDVMAPPSGLSQMDGWGDLRIHPIPQQRSIVRRDSAGSSLYRPHTRNSVASSYGNPQQGEKPSQESVE</sequence>
<evidence type="ECO:0000256" key="5">
    <source>
        <dbReference type="SAM" id="MobiDB-lite"/>
    </source>
</evidence>
<dbReference type="PhylomeDB" id="A0A0G4ERQ6"/>
<dbReference type="EMBL" id="CDMY01000297">
    <property type="protein sequence ID" value="CEM00724.1"/>
    <property type="molecule type" value="Genomic_DNA"/>
</dbReference>
<evidence type="ECO:0000256" key="3">
    <source>
        <dbReference type="ARBA" id="ARBA00022989"/>
    </source>
</evidence>
<reference evidence="8 9" key="1">
    <citation type="submission" date="2014-11" db="EMBL/GenBank/DDBJ databases">
        <authorList>
            <person name="Zhu J."/>
            <person name="Qi W."/>
            <person name="Song R."/>
        </authorList>
    </citation>
    <scope>NUCLEOTIDE SEQUENCE [LARGE SCALE GENOMIC DNA]</scope>
</reference>
<protein>
    <recommendedName>
        <fullName evidence="7">SPX domain-containing protein</fullName>
    </recommendedName>
</protein>
<dbReference type="PANTHER" id="PTHR23510">
    <property type="entry name" value="INNER MEMBRANE TRANSPORT PROTEIN YAJR"/>
    <property type="match status" value="1"/>
</dbReference>
<dbReference type="InterPro" id="IPR011701">
    <property type="entry name" value="MFS"/>
</dbReference>
<dbReference type="PANTHER" id="PTHR23510:SF64">
    <property type="entry name" value="INNER MEMBRANE TRANSPORT PROTEIN YAJR"/>
    <property type="match status" value="1"/>
</dbReference>
<feature type="transmembrane region" description="Helical" evidence="6">
    <location>
        <begin position="402"/>
        <end position="421"/>
    </location>
</feature>
<name>A0A0G4ERQ6_VITBC</name>
<accession>A0A0G4ERQ6</accession>
<evidence type="ECO:0000313" key="9">
    <source>
        <dbReference type="Proteomes" id="UP000041254"/>
    </source>
</evidence>
<feature type="domain" description="SPX" evidence="7">
    <location>
        <begin position="2"/>
        <end position="143"/>
    </location>
</feature>
<dbReference type="InterPro" id="IPR004331">
    <property type="entry name" value="SPX_dom"/>
</dbReference>
<dbReference type="CDD" id="cd14447">
    <property type="entry name" value="SPX"/>
    <property type="match status" value="1"/>
</dbReference>
<evidence type="ECO:0000256" key="6">
    <source>
        <dbReference type="SAM" id="Phobius"/>
    </source>
</evidence>
<keyword evidence="2 6" id="KW-0812">Transmembrane</keyword>
<feature type="region of interest" description="Disordered" evidence="5">
    <location>
        <begin position="743"/>
        <end position="779"/>
    </location>
</feature>
<dbReference type="GO" id="GO:0016020">
    <property type="term" value="C:membrane"/>
    <property type="evidence" value="ECO:0007669"/>
    <property type="project" value="UniProtKB-SubCell"/>
</dbReference>
<keyword evidence="4 6" id="KW-0472">Membrane</keyword>
<evidence type="ECO:0000256" key="2">
    <source>
        <dbReference type="ARBA" id="ARBA00022692"/>
    </source>
</evidence>
<dbReference type="InParanoid" id="A0A0G4ERQ6"/>
<dbReference type="PROSITE" id="PS51382">
    <property type="entry name" value="SPX"/>
    <property type="match status" value="1"/>
</dbReference>
<comment type="subcellular location">
    <subcellularLocation>
        <location evidence="1">Membrane</location>
        <topology evidence="1">Multi-pass membrane protein</topology>
    </subcellularLocation>
</comment>
<feature type="transmembrane region" description="Helical" evidence="6">
    <location>
        <begin position="365"/>
        <end position="382"/>
    </location>
</feature>
<feature type="transmembrane region" description="Helical" evidence="6">
    <location>
        <begin position="679"/>
        <end position="699"/>
    </location>
</feature>
<evidence type="ECO:0000313" key="8">
    <source>
        <dbReference type="EMBL" id="CEM00724.1"/>
    </source>
</evidence>
<dbReference type="STRING" id="1169540.A0A0G4ERQ6"/>
<feature type="transmembrane region" description="Helical" evidence="6">
    <location>
        <begin position="608"/>
        <end position="630"/>
    </location>
</feature>
<organism evidence="8 9">
    <name type="scientific">Vitrella brassicaformis (strain CCMP3155)</name>
    <dbReference type="NCBI Taxonomy" id="1169540"/>
    <lineage>
        <taxon>Eukaryota</taxon>
        <taxon>Sar</taxon>
        <taxon>Alveolata</taxon>
        <taxon>Colpodellida</taxon>
        <taxon>Vitrellaceae</taxon>
        <taxon>Vitrella</taxon>
    </lineage>
</organism>
<feature type="transmembrane region" description="Helical" evidence="6">
    <location>
        <begin position="341"/>
        <end position="359"/>
    </location>
</feature>
<feature type="transmembrane region" description="Helical" evidence="6">
    <location>
        <begin position="304"/>
        <end position="329"/>
    </location>
</feature>
<proteinExistence type="predicted"/>